<dbReference type="InterPro" id="IPR033704">
    <property type="entry name" value="dUTPase_trimeric"/>
</dbReference>
<evidence type="ECO:0000256" key="2">
    <source>
        <dbReference type="ARBA" id="ARBA00012379"/>
    </source>
</evidence>
<keyword evidence="8" id="KW-1185">Reference proteome</keyword>
<keyword evidence="4" id="KW-0546">Nucleotide metabolism</keyword>
<dbReference type="AlphaFoldDB" id="F3YVC6"/>
<dbReference type="HOGENOM" id="CLU_068508_1_1_7"/>
<dbReference type="SUPFAM" id="SSF51283">
    <property type="entry name" value="dUTPase-like"/>
    <property type="match status" value="1"/>
</dbReference>
<dbReference type="Proteomes" id="UP000007844">
    <property type="component" value="Chromosome"/>
</dbReference>
<sequence>MPHSSPNSSRCPTVGVKVKFLHSVWREHALAYATECSAGLDLRACIDEPELIIPAGGRVAVPAGLAIEIEQPGLAGFVFSRSGLGARDGLTVAQGVGVIDPDYRGEVTVWLLNTSGEERRIARGERMAQLLFLPYFAARLSIVDELTSTRRGSGGFGHTGTL</sequence>
<dbReference type="InterPro" id="IPR029054">
    <property type="entry name" value="dUTPase-like"/>
</dbReference>
<gene>
    <name evidence="7" type="ORF">Desaf_0158</name>
</gene>
<dbReference type="NCBIfam" id="NF001862">
    <property type="entry name" value="PRK00601.1"/>
    <property type="match status" value="1"/>
</dbReference>
<organism evidence="7 8">
    <name type="scientific">Desulfocurvibacter africanus subsp. africanus str. Walvis Bay</name>
    <dbReference type="NCBI Taxonomy" id="690850"/>
    <lineage>
        <taxon>Bacteria</taxon>
        <taxon>Pseudomonadati</taxon>
        <taxon>Thermodesulfobacteriota</taxon>
        <taxon>Desulfovibrionia</taxon>
        <taxon>Desulfovibrionales</taxon>
        <taxon>Desulfovibrionaceae</taxon>
        <taxon>Desulfocurvibacter</taxon>
    </lineage>
</organism>
<dbReference type="EC" id="3.6.1.23" evidence="2"/>
<evidence type="ECO:0000313" key="7">
    <source>
        <dbReference type="EMBL" id="EGJ48518.1"/>
    </source>
</evidence>
<protein>
    <recommendedName>
        <fullName evidence="2">dUTP diphosphatase</fullName>
        <ecNumber evidence="2">3.6.1.23</ecNumber>
    </recommendedName>
</protein>
<dbReference type="PANTHER" id="PTHR11241:SF0">
    <property type="entry name" value="DEOXYURIDINE 5'-TRIPHOSPHATE NUCLEOTIDOHYDROLASE"/>
    <property type="match status" value="1"/>
</dbReference>
<evidence type="ECO:0000313" key="8">
    <source>
        <dbReference type="Proteomes" id="UP000007844"/>
    </source>
</evidence>
<dbReference type="GO" id="GO:0004170">
    <property type="term" value="F:dUTP diphosphatase activity"/>
    <property type="evidence" value="ECO:0007669"/>
    <property type="project" value="UniProtKB-EC"/>
</dbReference>
<name>F3YVC6_DESAF</name>
<evidence type="ECO:0000256" key="5">
    <source>
        <dbReference type="ARBA" id="ARBA00047686"/>
    </source>
</evidence>
<dbReference type="KEGG" id="daf:Desaf_0158"/>
<evidence type="ECO:0000256" key="1">
    <source>
        <dbReference type="ARBA" id="ARBA00006581"/>
    </source>
</evidence>
<dbReference type="Gene3D" id="2.70.40.10">
    <property type="match status" value="1"/>
</dbReference>
<accession>F3YVC6</accession>
<evidence type="ECO:0000259" key="6">
    <source>
        <dbReference type="Pfam" id="PF00692"/>
    </source>
</evidence>
<dbReference type="GO" id="GO:0006226">
    <property type="term" value="P:dUMP biosynthetic process"/>
    <property type="evidence" value="ECO:0007669"/>
    <property type="project" value="InterPro"/>
</dbReference>
<keyword evidence="3 7" id="KW-0378">Hydrolase</keyword>
<proteinExistence type="inferred from homology"/>
<feature type="domain" description="dUTPase-like" evidence="6">
    <location>
        <begin position="28"/>
        <end position="160"/>
    </location>
</feature>
<dbReference type="InterPro" id="IPR008181">
    <property type="entry name" value="dUTPase"/>
</dbReference>
<dbReference type="STRING" id="690850.Desaf_0158"/>
<dbReference type="RefSeq" id="WP_014258385.1">
    <property type="nucleotide sequence ID" value="NC_016629.1"/>
</dbReference>
<dbReference type="EMBL" id="CP003221">
    <property type="protein sequence ID" value="EGJ48518.1"/>
    <property type="molecule type" value="Genomic_DNA"/>
</dbReference>
<dbReference type="Pfam" id="PF00692">
    <property type="entry name" value="dUTPase"/>
    <property type="match status" value="1"/>
</dbReference>
<dbReference type="NCBIfam" id="TIGR00576">
    <property type="entry name" value="dut"/>
    <property type="match status" value="1"/>
</dbReference>
<dbReference type="InterPro" id="IPR036157">
    <property type="entry name" value="dUTPase-like_sf"/>
</dbReference>
<comment type="catalytic activity">
    <reaction evidence="5">
        <text>dUTP + H2O = dUMP + diphosphate + H(+)</text>
        <dbReference type="Rhea" id="RHEA:10248"/>
        <dbReference type="ChEBI" id="CHEBI:15377"/>
        <dbReference type="ChEBI" id="CHEBI:15378"/>
        <dbReference type="ChEBI" id="CHEBI:33019"/>
        <dbReference type="ChEBI" id="CHEBI:61555"/>
        <dbReference type="ChEBI" id="CHEBI:246422"/>
        <dbReference type="EC" id="3.6.1.23"/>
    </reaction>
</comment>
<dbReference type="CDD" id="cd07557">
    <property type="entry name" value="trimeric_dUTPase"/>
    <property type="match status" value="1"/>
</dbReference>
<dbReference type="GO" id="GO:0046081">
    <property type="term" value="P:dUTP catabolic process"/>
    <property type="evidence" value="ECO:0007669"/>
    <property type="project" value="InterPro"/>
</dbReference>
<evidence type="ECO:0000256" key="3">
    <source>
        <dbReference type="ARBA" id="ARBA00022801"/>
    </source>
</evidence>
<evidence type="ECO:0000256" key="4">
    <source>
        <dbReference type="ARBA" id="ARBA00023080"/>
    </source>
</evidence>
<reference evidence="7 8" key="1">
    <citation type="journal article" date="2011" name="J. Bacteriol.">
        <title>Genome sequence of the mercury-methylating and pleomorphic Desulfovibrio africanus Strain Walvis Bay.</title>
        <authorList>
            <person name="Brown S.D."/>
            <person name="Wall J.D."/>
            <person name="Kucken A.M."/>
            <person name="Gilmour C.C."/>
            <person name="Podar M."/>
            <person name="Brandt C.C."/>
            <person name="Teshima H."/>
            <person name="Detter J.C."/>
            <person name="Han C.S."/>
            <person name="Land M.L."/>
            <person name="Lucas S."/>
            <person name="Han J."/>
            <person name="Pennacchio L."/>
            <person name="Nolan M."/>
            <person name="Pitluck S."/>
            <person name="Woyke T."/>
            <person name="Goodwin L."/>
            <person name="Palumbo A.V."/>
            <person name="Elias D.A."/>
        </authorList>
    </citation>
    <scope>NUCLEOTIDE SEQUENCE [LARGE SCALE GENOMIC DNA]</scope>
    <source>
        <strain evidence="7 8">Walvis Bay</strain>
    </source>
</reference>
<comment type="similarity">
    <text evidence="1">Belongs to the dUTPase family.</text>
</comment>
<dbReference type="GO" id="GO:0000287">
    <property type="term" value="F:magnesium ion binding"/>
    <property type="evidence" value="ECO:0007669"/>
    <property type="project" value="InterPro"/>
</dbReference>
<dbReference type="PANTHER" id="PTHR11241">
    <property type="entry name" value="DEOXYURIDINE 5'-TRIPHOSPHATE NUCLEOTIDOHYDROLASE"/>
    <property type="match status" value="1"/>
</dbReference>
<dbReference type="eggNOG" id="COG0756">
    <property type="taxonomic scope" value="Bacteria"/>
</dbReference>